<evidence type="ECO:0000313" key="1">
    <source>
        <dbReference type="EMBL" id="KKR40603.1"/>
    </source>
</evidence>
<organism evidence="1 2">
    <name type="scientific">Candidatus Yanofskybacteria bacterium GW2011_GWE2_40_11</name>
    <dbReference type="NCBI Taxonomy" id="1619033"/>
    <lineage>
        <taxon>Bacteria</taxon>
        <taxon>Candidatus Yanofskyibacteriota</taxon>
    </lineage>
</organism>
<protein>
    <submittedName>
        <fullName evidence="1">Uncharacterized protein</fullName>
    </submittedName>
</protein>
<gene>
    <name evidence="1" type="ORF">UT75_C0007G0051</name>
</gene>
<reference evidence="1 2" key="1">
    <citation type="journal article" date="2015" name="Nature">
        <title>rRNA introns, odd ribosomes, and small enigmatic genomes across a large radiation of phyla.</title>
        <authorList>
            <person name="Brown C.T."/>
            <person name="Hug L.A."/>
            <person name="Thomas B.C."/>
            <person name="Sharon I."/>
            <person name="Castelle C.J."/>
            <person name="Singh A."/>
            <person name="Wilkins M.J."/>
            <person name="Williams K.H."/>
            <person name="Banfield J.F."/>
        </authorList>
    </citation>
    <scope>NUCLEOTIDE SEQUENCE [LARGE SCALE GENOMIC DNA]</scope>
</reference>
<dbReference type="Proteomes" id="UP000034072">
    <property type="component" value="Unassembled WGS sequence"/>
</dbReference>
<proteinExistence type="predicted"/>
<comment type="caution">
    <text evidence="1">The sequence shown here is derived from an EMBL/GenBank/DDBJ whole genome shotgun (WGS) entry which is preliminary data.</text>
</comment>
<dbReference type="EMBL" id="LBXZ01000007">
    <property type="protein sequence ID" value="KKR40603.1"/>
    <property type="molecule type" value="Genomic_DNA"/>
</dbReference>
<accession>A0A0G0QKI0</accession>
<name>A0A0G0QKI0_9BACT</name>
<dbReference type="AlphaFoldDB" id="A0A0G0QKI0"/>
<evidence type="ECO:0000313" key="2">
    <source>
        <dbReference type="Proteomes" id="UP000034072"/>
    </source>
</evidence>
<sequence>MAKNIKISLGILVLALAIVVVGVDTASAYGVDINVNGNSVNVDRTTGNVNVNSAGTNANVNVNSVPGGGVNVNAGNSNANVNVNAVPGSVRIDANGRGVTVQNQASGVNVVVPGTSINVRKADGNLNVLVNKNSLSEKDKGVLVNLQNGSEILINSDQDVDAYAKIVVEERPAITNVEVSNNRLEVSYRQPSRFLGIFSTELDGTVYVDVGKNVTIKLPWYSFLFRKNSSATAKQVSIAINDASSNGTVQVSALGSAEVSNQSREQARLINIVTGSVNNSVSISVSQ</sequence>